<gene>
    <name evidence="1" type="ORF">HPBE_LOCUS22796</name>
</gene>
<dbReference type="Proteomes" id="UP000050761">
    <property type="component" value="Unassembled WGS sequence"/>
</dbReference>
<evidence type="ECO:0000313" key="2">
    <source>
        <dbReference type="Proteomes" id="UP000050761"/>
    </source>
</evidence>
<keyword evidence="2" id="KW-1185">Reference proteome</keyword>
<evidence type="ECO:0000313" key="3">
    <source>
        <dbReference type="WBParaSite" id="HPBE_0002279701-mRNA-1"/>
    </source>
</evidence>
<evidence type="ECO:0000313" key="1">
    <source>
        <dbReference type="EMBL" id="VDP34779.1"/>
    </source>
</evidence>
<sequence>MEIRRNRTIDITTMKQHLYHAPPKPRVEFLACRDPGFLDDSDRDNFADVGFLDDSDNGNFADTGFLDDSGRVSRIGYPKMIHSDPIVAPGVDEHWQEILQVLGSHPVGTGCCTFLHRRDGVLDLGREERRDGTSVLRKMAWGRWS</sequence>
<reference evidence="1 2" key="1">
    <citation type="submission" date="2018-11" db="EMBL/GenBank/DDBJ databases">
        <authorList>
            <consortium name="Pathogen Informatics"/>
        </authorList>
    </citation>
    <scope>NUCLEOTIDE SEQUENCE [LARGE SCALE GENOMIC DNA]</scope>
</reference>
<proteinExistence type="predicted"/>
<organism evidence="2 3">
    <name type="scientific">Heligmosomoides polygyrus</name>
    <name type="common">Parasitic roundworm</name>
    <dbReference type="NCBI Taxonomy" id="6339"/>
    <lineage>
        <taxon>Eukaryota</taxon>
        <taxon>Metazoa</taxon>
        <taxon>Ecdysozoa</taxon>
        <taxon>Nematoda</taxon>
        <taxon>Chromadorea</taxon>
        <taxon>Rhabditida</taxon>
        <taxon>Rhabditina</taxon>
        <taxon>Rhabditomorpha</taxon>
        <taxon>Strongyloidea</taxon>
        <taxon>Heligmosomidae</taxon>
        <taxon>Heligmosomoides</taxon>
    </lineage>
</organism>
<reference evidence="3" key="2">
    <citation type="submission" date="2019-09" db="UniProtKB">
        <authorList>
            <consortium name="WormBaseParasite"/>
        </authorList>
    </citation>
    <scope>IDENTIFICATION</scope>
</reference>
<dbReference type="WBParaSite" id="HPBE_0002279701-mRNA-1">
    <property type="protein sequence ID" value="HPBE_0002279701-mRNA-1"/>
    <property type="gene ID" value="HPBE_0002279701"/>
</dbReference>
<accession>A0A183GJE8</accession>
<protein>
    <submittedName>
        <fullName evidence="1 3">Uncharacterized protein</fullName>
    </submittedName>
</protein>
<name>A0A183GJE8_HELPZ</name>
<accession>A0A3P8GJA8</accession>
<dbReference type="EMBL" id="UZAH01034369">
    <property type="protein sequence ID" value="VDP34779.1"/>
    <property type="molecule type" value="Genomic_DNA"/>
</dbReference>
<dbReference type="AlphaFoldDB" id="A0A183GJE8"/>